<proteinExistence type="predicted"/>
<gene>
    <name evidence="1" type="ORF">H8S34_08420</name>
</gene>
<accession>A0ABR7HTL8</accession>
<evidence type="ECO:0000313" key="2">
    <source>
        <dbReference type="Proteomes" id="UP000660021"/>
    </source>
</evidence>
<reference evidence="1 2" key="1">
    <citation type="submission" date="2020-08" db="EMBL/GenBank/DDBJ databases">
        <title>Genome public.</title>
        <authorList>
            <person name="Liu C."/>
            <person name="Sun Q."/>
        </authorList>
    </citation>
    <scope>NUCLEOTIDE SEQUENCE [LARGE SCALE GENOMIC DNA]</scope>
    <source>
        <strain evidence="1 2">New-38</strain>
    </source>
</reference>
<sequence>MPEKVTPGPVQENTCIREAVCIDTRKIFDSCKDKDCIEDLRFYPTQDSQCAIDRAVSIKAGKAELIYVYIDVEPIGFNRGFYTVDVRYYYRVTADAFVGAVRPVEISGLCVFDKRVILFGSESSAKVFSSCLDEGPDAQMRRCSVPTAVVEAVDPIVLNMKLVDVCECHPCDCELTEIPPCICACFCSDLCFGNQGKRVYVSLGQFSIIRLERDTQLLMPIYDYCLPEKECTCGGNEDDPCEIFRHVKFPVDEFFPPNQAPGTPACYREVKNGCMV</sequence>
<keyword evidence="2" id="KW-1185">Reference proteome</keyword>
<name>A0ABR7HTL8_9FIRM</name>
<protein>
    <recommendedName>
        <fullName evidence="3">DUF3794 domain-containing protein</fullName>
    </recommendedName>
</protein>
<dbReference type="Proteomes" id="UP000660021">
    <property type="component" value="Unassembled WGS sequence"/>
</dbReference>
<dbReference type="EMBL" id="JACOPR010000004">
    <property type="protein sequence ID" value="MBC5730853.1"/>
    <property type="molecule type" value="Genomic_DNA"/>
</dbReference>
<comment type="caution">
    <text evidence="1">The sequence shown here is derived from an EMBL/GenBank/DDBJ whole genome shotgun (WGS) entry which is preliminary data.</text>
</comment>
<dbReference type="RefSeq" id="WP_186963714.1">
    <property type="nucleotide sequence ID" value="NZ_JACOPR010000004.1"/>
</dbReference>
<organism evidence="1 2">
    <name type="scientific">Pseudoflavonifractor hominis</name>
    <dbReference type="NCBI Taxonomy" id="2763059"/>
    <lineage>
        <taxon>Bacteria</taxon>
        <taxon>Bacillati</taxon>
        <taxon>Bacillota</taxon>
        <taxon>Clostridia</taxon>
        <taxon>Eubacteriales</taxon>
        <taxon>Oscillospiraceae</taxon>
        <taxon>Pseudoflavonifractor</taxon>
    </lineage>
</organism>
<evidence type="ECO:0008006" key="3">
    <source>
        <dbReference type="Google" id="ProtNLM"/>
    </source>
</evidence>
<evidence type="ECO:0000313" key="1">
    <source>
        <dbReference type="EMBL" id="MBC5730853.1"/>
    </source>
</evidence>